<name>A0ABN1ARV8_9BACI</name>
<keyword evidence="2" id="KW-1185">Reference proteome</keyword>
<evidence type="ECO:0000313" key="1">
    <source>
        <dbReference type="EMBL" id="GAA0482532.1"/>
    </source>
</evidence>
<evidence type="ECO:0008006" key="3">
    <source>
        <dbReference type="Google" id="ProtNLM"/>
    </source>
</evidence>
<dbReference type="RefSeq" id="WP_343837038.1">
    <property type="nucleotide sequence ID" value="NZ_BAAADO010000001.1"/>
</dbReference>
<proteinExistence type="predicted"/>
<comment type="caution">
    <text evidence="1">The sequence shown here is derived from an EMBL/GenBank/DDBJ whole genome shotgun (WGS) entry which is preliminary data.</text>
</comment>
<gene>
    <name evidence="1" type="ORF">GCM10008986_04300</name>
</gene>
<sequence length="93" mass="10962">MKHIIRQIIREKLAGLTANEMIQYGKQYGFSLTHSEADQMTKYIKNTSFDPFNEKDRIKILKKIAQIKDEETAKKANRLFNDLIKKYGVDHLF</sequence>
<protein>
    <recommendedName>
        <fullName evidence="3">DUF2624 domain-containing protein</fullName>
    </recommendedName>
</protein>
<reference evidence="1 2" key="1">
    <citation type="journal article" date="2019" name="Int. J. Syst. Evol. Microbiol.">
        <title>The Global Catalogue of Microorganisms (GCM) 10K type strain sequencing project: providing services to taxonomists for standard genome sequencing and annotation.</title>
        <authorList>
            <consortium name="The Broad Institute Genomics Platform"/>
            <consortium name="The Broad Institute Genome Sequencing Center for Infectious Disease"/>
            <person name="Wu L."/>
            <person name="Ma J."/>
        </authorList>
    </citation>
    <scope>NUCLEOTIDE SEQUENCE [LARGE SCALE GENOMIC DNA]</scope>
    <source>
        <strain evidence="1 2">JCM 12389</strain>
    </source>
</reference>
<evidence type="ECO:0000313" key="2">
    <source>
        <dbReference type="Proteomes" id="UP001500880"/>
    </source>
</evidence>
<dbReference type="Pfam" id="PF11116">
    <property type="entry name" value="DUF2624"/>
    <property type="match status" value="1"/>
</dbReference>
<dbReference type="EMBL" id="BAAADO010000001">
    <property type="protein sequence ID" value="GAA0482532.1"/>
    <property type="molecule type" value="Genomic_DNA"/>
</dbReference>
<organism evidence="1 2">
    <name type="scientific">Salinibacillus aidingensis</name>
    <dbReference type="NCBI Taxonomy" id="237684"/>
    <lineage>
        <taxon>Bacteria</taxon>
        <taxon>Bacillati</taxon>
        <taxon>Bacillota</taxon>
        <taxon>Bacilli</taxon>
        <taxon>Bacillales</taxon>
        <taxon>Bacillaceae</taxon>
        <taxon>Salinibacillus</taxon>
    </lineage>
</organism>
<dbReference type="Proteomes" id="UP001500880">
    <property type="component" value="Unassembled WGS sequence"/>
</dbReference>
<accession>A0ABN1ARV8</accession>
<dbReference type="InterPro" id="IPR020277">
    <property type="entry name" value="DUF2624"/>
</dbReference>